<organism evidence="10 11">
    <name type="scientific">Papaver atlanticum</name>
    <dbReference type="NCBI Taxonomy" id="357466"/>
    <lineage>
        <taxon>Eukaryota</taxon>
        <taxon>Viridiplantae</taxon>
        <taxon>Streptophyta</taxon>
        <taxon>Embryophyta</taxon>
        <taxon>Tracheophyta</taxon>
        <taxon>Spermatophyta</taxon>
        <taxon>Magnoliopsida</taxon>
        <taxon>Ranunculales</taxon>
        <taxon>Papaveraceae</taxon>
        <taxon>Papaveroideae</taxon>
        <taxon>Papaver</taxon>
    </lineage>
</organism>
<evidence type="ECO:0000256" key="2">
    <source>
        <dbReference type="ARBA" id="ARBA00022737"/>
    </source>
</evidence>
<evidence type="ECO:0000256" key="9">
    <source>
        <dbReference type="SAM" id="MobiDB-lite"/>
    </source>
</evidence>
<feature type="region of interest" description="Disordered" evidence="9">
    <location>
        <begin position="1"/>
        <end position="26"/>
    </location>
</feature>
<dbReference type="Pfam" id="PF14559">
    <property type="entry name" value="TPR_19"/>
    <property type="match status" value="1"/>
</dbReference>
<dbReference type="SUPFAM" id="SSF48452">
    <property type="entry name" value="TPR-like"/>
    <property type="match status" value="1"/>
</dbReference>
<evidence type="ECO:0000256" key="7">
    <source>
        <dbReference type="PROSITE-ProRule" id="PRU00339"/>
    </source>
</evidence>
<feature type="repeat" description="TPR" evidence="7">
    <location>
        <begin position="182"/>
        <end position="215"/>
    </location>
</feature>
<protein>
    <submittedName>
        <fullName evidence="10">Uncharacterized protein</fullName>
    </submittedName>
</protein>
<feature type="region of interest" description="Disordered" evidence="9">
    <location>
        <begin position="425"/>
        <end position="469"/>
    </location>
</feature>
<evidence type="ECO:0000256" key="3">
    <source>
        <dbReference type="ARBA" id="ARBA00022803"/>
    </source>
</evidence>
<dbReference type="SMART" id="SM00028">
    <property type="entry name" value="TPR"/>
    <property type="match status" value="1"/>
</dbReference>
<keyword evidence="5" id="KW-0539">Nucleus</keyword>
<proteinExistence type="inferred from homology"/>
<sequence length="536" mass="59520">MMQQQDLWNGPPGFRPIAASKSAPCSPVKPVQSVSRTRSESFHVTHKVPVGDTPYVRAKNVQLVDKDPEKAIPLFWAAINAGDRVDSALKDMAIVMKQQNRAEEAIEAIKSLRSRCSDQAQESLDNILLDLFKRCGRLDDQISLLKHKLYLIQQGMAFNGKRTKTARSQGKKFQVSVEQEATRLLGNLGWAFMQQNNYVEAEDSYRRALLIATDNNKMCNLGICLMKQGRIAEAKETLRRVRPAMADGPRGVDSHLKAFERAQQMLQDLESEMMNRVVDRVEQGRLFEAFLGSSSIWQPQPCKEPSAPPSASFGRSVPKSQNDGFGDENVDSLARSRNQVVSNQPLLQKITKPAMENNQLAVSNYAKPPQVVVHNPLLPKSTKPVAAAGAQSKNSFNVAAPPFYHSSQMLTNNPSLTTQYLDPLGGGGIKRTRSINNVSQPQLTNDESRKLPTTEVREQTEQSKTRRRSLPIEEDNDFSLLLPDKAFEDAILAAVLGPNNEATKAVGSSNNNPTMKIDKRLRVFQDITLCSMSPRA</sequence>
<evidence type="ECO:0000256" key="1">
    <source>
        <dbReference type="ARBA" id="ARBA00004123"/>
    </source>
</evidence>
<comment type="similarity">
    <text evidence="6">Belongs to the MS5 protein family.</text>
</comment>
<feature type="coiled-coil region" evidence="8">
    <location>
        <begin position="95"/>
        <end position="122"/>
    </location>
</feature>
<evidence type="ECO:0000313" key="10">
    <source>
        <dbReference type="EMBL" id="KAI3919835.1"/>
    </source>
</evidence>
<accession>A0AAD4SRE6</accession>
<dbReference type="AlphaFoldDB" id="A0AAD4SRE6"/>
<dbReference type="PROSITE" id="PS50005">
    <property type="entry name" value="TPR"/>
    <property type="match status" value="1"/>
</dbReference>
<dbReference type="EMBL" id="JAJJMB010008870">
    <property type="protein sequence ID" value="KAI3919835.1"/>
    <property type="molecule type" value="Genomic_DNA"/>
</dbReference>
<dbReference type="InterPro" id="IPR011990">
    <property type="entry name" value="TPR-like_helical_dom_sf"/>
</dbReference>
<evidence type="ECO:0000256" key="8">
    <source>
        <dbReference type="SAM" id="Coils"/>
    </source>
</evidence>
<reference evidence="10" key="1">
    <citation type="submission" date="2022-04" db="EMBL/GenBank/DDBJ databases">
        <title>A functionally conserved STORR gene fusion in Papaver species that diverged 16.8 million years ago.</title>
        <authorList>
            <person name="Catania T."/>
        </authorList>
    </citation>
    <scope>NUCLEOTIDE SEQUENCE</scope>
    <source>
        <strain evidence="10">S-188037</strain>
    </source>
</reference>
<keyword evidence="3 7" id="KW-0802">TPR repeat</keyword>
<comment type="subcellular location">
    <subcellularLocation>
        <location evidence="1">Nucleus</location>
    </subcellularLocation>
</comment>
<keyword evidence="4 8" id="KW-0175">Coiled coil</keyword>
<evidence type="ECO:0000256" key="4">
    <source>
        <dbReference type="ARBA" id="ARBA00023054"/>
    </source>
</evidence>
<dbReference type="Proteomes" id="UP001202328">
    <property type="component" value="Unassembled WGS sequence"/>
</dbReference>
<dbReference type="Gene3D" id="1.25.40.10">
    <property type="entry name" value="Tetratricopeptide repeat domain"/>
    <property type="match status" value="1"/>
</dbReference>
<evidence type="ECO:0000256" key="5">
    <source>
        <dbReference type="ARBA" id="ARBA00023242"/>
    </source>
</evidence>
<evidence type="ECO:0000256" key="6">
    <source>
        <dbReference type="ARBA" id="ARBA00025750"/>
    </source>
</evidence>
<feature type="compositionally biased region" description="Polar residues" evidence="9">
    <location>
        <begin position="434"/>
        <end position="445"/>
    </location>
</feature>
<keyword evidence="11" id="KW-1185">Reference proteome</keyword>
<evidence type="ECO:0000313" key="11">
    <source>
        <dbReference type="Proteomes" id="UP001202328"/>
    </source>
</evidence>
<feature type="region of interest" description="Disordered" evidence="9">
    <location>
        <begin position="298"/>
        <end position="330"/>
    </location>
</feature>
<feature type="compositionally biased region" description="Basic and acidic residues" evidence="9">
    <location>
        <begin position="446"/>
        <end position="464"/>
    </location>
</feature>
<keyword evidence="2" id="KW-0677">Repeat</keyword>
<comment type="caution">
    <text evidence="10">The sequence shown here is derived from an EMBL/GenBank/DDBJ whole genome shotgun (WGS) entry which is preliminary data.</text>
</comment>
<dbReference type="GO" id="GO:0005634">
    <property type="term" value="C:nucleus"/>
    <property type="evidence" value="ECO:0007669"/>
    <property type="project" value="UniProtKB-SubCell"/>
</dbReference>
<name>A0AAD4SRE6_9MAGN</name>
<dbReference type="InterPro" id="IPR019734">
    <property type="entry name" value="TPR_rpt"/>
</dbReference>
<dbReference type="PANTHER" id="PTHR36326:SF7">
    <property type="entry name" value="PROTEIN POLLENLESS 3-LIKE 2"/>
    <property type="match status" value="1"/>
</dbReference>
<gene>
    <name evidence="10" type="ORF">MKW98_001091</name>
</gene>
<dbReference type="InterPro" id="IPR044961">
    <property type="entry name" value="MS5/SDI1"/>
</dbReference>
<dbReference type="PANTHER" id="PTHR36326">
    <property type="entry name" value="PROTEIN POLLENLESS 3-LIKE 2"/>
    <property type="match status" value="1"/>
</dbReference>